<organism evidence="2 3">
    <name type="scientific">Bythopirellula polymerisocia</name>
    <dbReference type="NCBI Taxonomy" id="2528003"/>
    <lineage>
        <taxon>Bacteria</taxon>
        <taxon>Pseudomonadati</taxon>
        <taxon>Planctomycetota</taxon>
        <taxon>Planctomycetia</taxon>
        <taxon>Pirellulales</taxon>
        <taxon>Lacipirellulaceae</taxon>
        <taxon>Bythopirellula</taxon>
    </lineage>
</organism>
<evidence type="ECO:0000256" key="1">
    <source>
        <dbReference type="SAM" id="MobiDB-lite"/>
    </source>
</evidence>
<dbReference type="AlphaFoldDB" id="A0A5C6CXQ6"/>
<evidence type="ECO:0000313" key="2">
    <source>
        <dbReference type="EMBL" id="TWU29228.1"/>
    </source>
</evidence>
<dbReference type="EMBL" id="SJPS01000001">
    <property type="protein sequence ID" value="TWU29228.1"/>
    <property type="molecule type" value="Genomic_DNA"/>
</dbReference>
<gene>
    <name evidence="2" type="ORF">Pla144_00040</name>
</gene>
<evidence type="ECO:0000313" key="3">
    <source>
        <dbReference type="Proteomes" id="UP000318437"/>
    </source>
</evidence>
<reference evidence="2 3" key="1">
    <citation type="submission" date="2019-02" db="EMBL/GenBank/DDBJ databases">
        <title>Deep-cultivation of Planctomycetes and their phenomic and genomic characterization uncovers novel biology.</title>
        <authorList>
            <person name="Wiegand S."/>
            <person name="Jogler M."/>
            <person name="Boedeker C."/>
            <person name="Pinto D."/>
            <person name="Vollmers J."/>
            <person name="Rivas-Marin E."/>
            <person name="Kohn T."/>
            <person name="Peeters S.H."/>
            <person name="Heuer A."/>
            <person name="Rast P."/>
            <person name="Oberbeckmann S."/>
            <person name="Bunk B."/>
            <person name="Jeske O."/>
            <person name="Meyerdierks A."/>
            <person name="Storesund J.E."/>
            <person name="Kallscheuer N."/>
            <person name="Luecker S."/>
            <person name="Lage O.M."/>
            <person name="Pohl T."/>
            <person name="Merkel B.J."/>
            <person name="Hornburger P."/>
            <person name="Mueller R.-W."/>
            <person name="Bruemmer F."/>
            <person name="Labrenz M."/>
            <person name="Spormann A.M."/>
            <person name="Op Den Camp H."/>
            <person name="Overmann J."/>
            <person name="Amann R."/>
            <person name="Jetten M.S.M."/>
            <person name="Mascher T."/>
            <person name="Medema M.H."/>
            <person name="Devos D.P."/>
            <person name="Kaster A.-K."/>
            <person name="Ovreas L."/>
            <person name="Rohde M."/>
            <person name="Galperin M.Y."/>
            <person name="Jogler C."/>
        </authorList>
    </citation>
    <scope>NUCLEOTIDE SEQUENCE [LARGE SCALE GENOMIC DNA]</scope>
    <source>
        <strain evidence="2 3">Pla144</strain>
    </source>
</reference>
<sequence>MAAAISAEASQEEKGEFYFNFAKPLSRKFPSQQWPERRAGGYLSHGRAALRRFPSQTTSTTGQYCDTSNGIRCAPAWCYVKPKKWDLMFERIGASHRLFQGIGGSLSEGPLEKSRGWTNHVNGVESEAELTALRQAVARGAPPTEGRSGGFELPRRSAWNPFPSEPIDRQNRRNFPGKGGSYQAPFLAAVCHAAASWQAQ</sequence>
<protein>
    <submittedName>
        <fullName evidence="2">Uncharacterized protein</fullName>
    </submittedName>
</protein>
<keyword evidence="3" id="KW-1185">Reference proteome</keyword>
<accession>A0A5C6CXQ6</accession>
<comment type="caution">
    <text evidence="2">The sequence shown here is derived from an EMBL/GenBank/DDBJ whole genome shotgun (WGS) entry which is preliminary data.</text>
</comment>
<feature type="region of interest" description="Disordered" evidence="1">
    <location>
        <begin position="139"/>
        <end position="178"/>
    </location>
</feature>
<proteinExistence type="predicted"/>
<dbReference type="Proteomes" id="UP000318437">
    <property type="component" value="Unassembled WGS sequence"/>
</dbReference>
<name>A0A5C6CXQ6_9BACT</name>